<evidence type="ECO:0000313" key="4">
    <source>
        <dbReference type="Proteomes" id="UP000054632"/>
    </source>
</evidence>
<feature type="region of interest" description="Disordered" evidence="1">
    <location>
        <begin position="1"/>
        <end position="29"/>
    </location>
</feature>
<dbReference type="EMBL" id="JYDV01000020">
    <property type="protein sequence ID" value="KRZ41443.1"/>
    <property type="molecule type" value="Genomic_DNA"/>
</dbReference>
<sequence length="69" mass="7565">MAQKTNKRRQPSHAAIRSINFTKGRREKPTLKITTAHTPLREGGQTIPGSGVLLPAVHQGLCPCRRPTP</sequence>
<dbReference type="Proteomes" id="UP000054632">
    <property type="component" value="Unassembled WGS sequence"/>
</dbReference>
<dbReference type="Proteomes" id="UP000054826">
    <property type="component" value="Unassembled WGS sequence"/>
</dbReference>
<dbReference type="EMBL" id="JYDR01000005">
    <property type="protein sequence ID" value="KRY78190.1"/>
    <property type="molecule type" value="Genomic_DNA"/>
</dbReference>
<evidence type="ECO:0000256" key="1">
    <source>
        <dbReference type="SAM" id="MobiDB-lite"/>
    </source>
</evidence>
<protein>
    <submittedName>
        <fullName evidence="2">Uncharacterized protein</fullName>
    </submittedName>
</protein>
<evidence type="ECO:0000313" key="3">
    <source>
        <dbReference type="EMBL" id="KRZ41443.1"/>
    </source>
</evidence>
<evidence type="ECO:0000313" key="2">
    <source>
        <dbReference type="EMBL" id="KRY78190.1"/>
    </source>
</evidence>
<name>A0A0V1EWQ5_TRIPS</name>
<proteinExistence type="predicted"/>
<dbReference type="AlphaFoldDB" id="A0A0V1EWQ5"/>
<reference evidence="4 5" key="1">
    <citation type="submission" date="2015-01" db="EMBL/GenBank/DDBJ databases">
        <title>Evolution of Trichinella species and genotypes.</title>
        <authorList>
            <person name="Korhonen P.K."/>
            <person name="Edoardo P."/>
            <person name="Giuseppe L.R."/>
            <person name="Gasser R.B."/>
        </authorList>
    </citation>
    <scope>NUCLEOTIDE SEQUENCE [LARGE SCALE GENOMIC DNA]</scope>
    <source>
        <strain evidence="2">ISS13</strain>
        <strain evidence="3">ISS176</strain>
    </source>
</reference>
<evidence type="ECO:0000313" key="5">
    <source>
        <dbReference type="Proteomes" id="UP000054826"/>
    </source>
</evidence>
<feature type="compositionally biased region" description="Basic residues" evidence="1">
    <location>
        <begin position="1"/>
        <end position="11"/>
    </location>
</feature>
<comment type="caution">
    <text evidence="2">The sequence shown here is derived from an EMBL/GenBank/DDBJ whole genome shotgun (WGS) entry which is preliminary data.</text>
</comment>
<accession>A0A0V1EWQ5</accession>
<organism evidence="2 4">
    <name type="scientific">Trichinella pseudospiralis</name>
    <name type="common">Parasitic roundworm</name>
    <dbReference type="NCBI Taxonomy" id="6337"/>
    <lineage>
        <taxon>Eukaryota</taxon>
        <taxon>Metazoa</taxon>
        <taxon>Ecdysozoa</taxon>
        <taxon>Nematoda</taxon>
        <taxon>Enoplea</taxon>
        <taxon>Dorylaimia</taxon>
        <taxon>Trichinellida</taxon>
        <taxon>Trichinellidae</taxon>
        <taxon>Trichinella</taxon>
    </lineage>
</organism>
<gene>
    <name evidence="2" type="ORF">T4A_1753</name>
    <name evidence="3" type="ORF">T4C_2167</name>
</gene>